<organism evidence="4 5">
    <name type="scientific">Rhodoferax fermentans</name>
    <dbReference type="NCBI Taxonomy" id="28066"/>
    <lineage>
        <taxon>Bacteria</taxon>
        <taxon>Pseudomonadati</taxon>
        <taxon>Pseudomonadota</taxon>
        <taxon>Betaproteobacteria</taxon>
        <taxon>Burkholderiales</taxon>
        <taxon>Comamonadaceae</taxon>
        <taxon>Rhodoferax</taxon>
    </lineage>
</organism>
<dbReference type="GO" id="GO:0005576">
    <property type="term" value="C:extracellular region"/>
    <property type="evidence" value="ECO:0007669"/>
    <property type="project" value="UniProtKB-SubCell"/>
</dbReference>
<dbReference type="Proteomes" id="UP000190750">
    <property type="component" value="Unassembled WGS sequence"/>
</dbReference>
<dbReference type="PANTHER" id="PTHR34216">
    <property type="match status" value="1"/>
</dbReference>
<dbReference type="GO" id="GO:0005975">
    <property type="term" value="P:carbohydrate metabolic process"/>
    <property type="evidence" value="ECO:0007669"/>
    <property type="project" value="InterPro"/>
</dbReference>
<keyword evidence="2" id="KW-0732">Signal</keyword>
<dbReference type="InterPro" id="IPR051398">
    <property type="entry name" value="Polysacch_Deacetylase"/>
</dbReference>
<dbReference type="PANTHER" id="PTHR34216:SF3">
    <property type="entry name" value="POLY-BETA-1,6-N-ACETYL-D-GLUCOSAMINE N-DEACETYLASE"/>
    <property type="match status" value="1"/>
</dbReference>
<protein>
    <recommendedName>
        <fullName evidence="3">NodB homology domain-containing protein</fullName>
    </recommendedName>
</protein>
<dbReference type="CDD" id="cd10918">
    <property type="entry name" value="CE4_NodB_like_5s_6s"/>
    <property type="match status" value="1"/>
</dbReference>
<evidence type="ECO:0000313" key="5">
    <source>
        <dbReference type="Proteomes" id="UP000190750"/>
    </source>
</evidence>
<dbReference type="Gene3D" id="3.20.20.370">
    <property type="entry name" value="Glycoside hydrolase/deacetylase"/>
    <property type="match status" value="1"/>
</dbReference>
<dbReference type="InterPro" id="IPR002509">
    <property type="entry name" value="NODB_dom"/>
</dbReference>
<comment type="subcellular location">
    <subcellularLocation>
        <location evidence="1">Secreted</location>
    </subcellularLocation>
</comment>
<dbReference type="Pfam" id="PF01522">
    <property type="entry name" value="Polysacc_deac_1"/>
    <property type="match status" value="2"/>
</dbReference>
<keyword evidence="5" id="KW-1185">Reference proteome</keyword>
<reference evidence="4 5" key="1">
    <citation type="submission" date="2017-01" db="EMBL/GenBank/DDBJ databases">
        <title>Genome sequencing of Rhodoferax fermentans JCM 7819.</title>
        <authorList>
            <person name="Kim Y.J."/>
            <person name="Farh M.E.-A."/>
            <person name="Yang D.-C."/>
        </authorList>
    </citation>
    <scope>NUCLEOTIDE SEQUENCE [LARGE SCALE GENOMIC DNA]</scope>
    <source>
        <strain evidence="4 5">JCM 7819</strain>
    </source>
</reference>
<gene>
    <name evidence="4" type="ORF">RF819_07765</name>
</gene>
<dbReference type="InterPro" id="IPR011330">
    <property type="entry name" value="Glyco_hydro/deAcase_b/a-brl"/>
</dbReference>
<proteinExistence type="predicted"/>
<dbReference type="PROSITE" id="PS51677">
    <property type="entry name" value="NODB"/>
    <property type="match status" value="1"/>
</dbReference>
<evidence type="ECO:0000259" key="3">
    <source>
        <dbReference type="PROSITE" id="PS51677"/>
    </source>
</evidence>
<sequence>MLLNLGSVPLVVLIYHRVIELPSDPQMLAVPPTRFREQLQALQAAFDILRFEQCWADVQRPTVVITFDDGYADNFQFALPILEELDIPATFFIATGYIGGEREFWWDELERILLCSSGGQALNRVGAVDLDRTYDCGQVREREALYQFLHPQLKTLSVKEREGAMAELARLVIGIPEPRSSHRVLATQELVQLAASPMATVGAHTVCHQPLSSLSIEDQREEIECSRAQLQEWTGRPVQVFSYPFGAKSDYTPETVAICRRAGFDRVAANHSAVVRSWTDPYRVPRFLVRDWSADELMSRLRRFAGL</sequence>
<evidence type="ECO:0000256" key="1">
    <source>
        <dbReference type="ARBA" id="ARBA00004613"/>
    </source>
</evidence>
<dbReference type="GO" id="GO:0016810">
    <property type="term" value="F:hydrolase activity, acting on carbon-nitrogen (but not peptide) bonds"/>
    <property type="evidence" value="ECO:0007669"/>
    <property type="project" value="InterPro"/>
</dbReference>
<dbReference type="AlphaFoldDB" id="A0A1T1ARQ1"/>
<evidence type="ECO:0000256" key="2">
    <source>
        <dbReference type="ARBA" id="ARBA00022729"/>
    </source>
</evidence>
<comment type="caution">
    <text evidence="4">The sequence shown here is derived from an EMBL/GenBank/DDBJ whole genome shotgun (WGS) entry which is preliminary data.</text>
</comment>
<dbReference type="SUPFAM" id="SSF88713">
    <property type="entry name" value="Glycoside hydrolase/deacetylase"/>
    <property type="match status" value="1"/>
</dbReference>
<name>A0A1T1ARQ1_RHOFE</name>
<evidence type="ECO:0000313" key="4">
    <source>
        <dbReference type="EMBL" id="OOV06638.1"/>
    </source>
</evidence>
<dbReference type="EMBL" id="MTJN01000002">
    <property type="protein sequence ID" value="OOV06638.1"/>
    <property type="molecule type" value="Genomic_DNA"/>
</dbReference>
<feature type="domain" description="NodB homology" evidence="3">
    <location>
        <begin position="61"/>
        <end position="307"/>
    </location>
</feature>
<dbReference type="STRING" id="28066.RF819_07765"/>
<accession>A0A1T1ARQ1</accession>